<dbReference type="STRING" id="623281.SAMN05421747_11698"/>
<name>A0A1I1KPF6_9SPHI</name>
<proteinExistence type="predicted"/>
<protein>
    <submittedName>
        <fullName evidence="1">Uncharacterized protein</fullName>
    </submittedName>
</protein>
<sequence>MAGIDYKAQGSSNLEGIQLDITNYKALKYFSNHIMSYPNTKVRIYISHRDTLVVADSIKLWRDRNKVLFDNSISIHEHSLQVSDVEKQEHKEESGFYVGFREERHDKGIDSVLLYTVEAKNDIFHMKLGLTNNKAQQYFEERVKRQYGAPIVLYYTQSPGHIYRIDSIKIIIDVRKDLFNE</sequence>
<keyword evidence="2" id="KW-1185">Reference proteome</keyword>
<evidence type="ECO:0000313" key="1">
    <source>
        <dbReference type="EMBL" id="SFC62162.1"/>
    </source>
</evidence>
<organism evidence="1 2">
    <name type="scientific">Parapedobacter composti</name>
    <dbReference type="NCBI Taxonomy" id="623281"/>
    <lineage>
        <taxon>Bacteria</taxon>
        <taxon>Pseudomonadati</taxon>
        <taxon>Bacteroidota</taxon>
        <taxon>Sphingobacteriia</taxon>
        <taxon>Sphingobacteriales</taxon>
        <taxon>Sphingobacteriaceae</taxon>
        <taxon>Parapedobacter</taxon>
    </lineage>
</organism>
<dbReference type="AlphaFoldDB" id="A0A1I1KPF6"/>
<dbReference type="Proteomes" id="UP000199577">
    <property type="component" value="Unassembled WGS sequence"/>
</dbReference>
<dbReference type="EMBL" id="FOLL01000016">
    <property type="protein sequence ID" value="SFC62162.1"/>
    <property type="molecule type" value="Genomic_DNA"/>
</dbReference>
<reference evidence="1 2" key="1">
    <citation type="submission" date="2016-10" db="EMBL/GenBank/DDBJ databases">
        <authorList>
            <person name="de Groot N.N."/>
        </authorList>
    </citation>
    <scope>NUCLEOTIDE SEQUENCE [LARGE SCALE GENOMIC DNA]</scope>
    <source>
        <strain evidence="1 2">DSM 22900</strain>
    </source>
</reference>
<gene>
    <name evidence="1" type="ORF">SAMN05421747_11698</name>
</gene>
<evidence type="ECO:0000313" key="2">
    <source>
        <dbReference type="Proteomes" id="UP000199577"/>
    </source>
</evidence>
<accession>A0A1I1KPF6</accession>